<dbReference type="InterPro" id="IPR005546">
    <property type="entry name" value="Autotransporte_beta"/>
</dbReference>
<dbReference type="EMBL" id="BMHL01000006">
    <property type="protein sequence ID" value="GGC48848.1"/>
    <property type="molecule type" value="Genomic_DNA"/>
</dbReference>
<evidence type="ECO:0000256" key="1">
    <source>
        <dbReference type="SAM" id="MobiDB-lite"/>
    </source>
</evidence>
<accession>A0ABQ1MXC2</accession>
<proteinExistence type="predicted"/>
<keyword evidence="4" id="KW-1185">Reference proteome</keyword>
<sequence length="746" mass="74274">MMNGGSIAAITNNSSGTISGGTTAIFLSFGTIGSLTNSGTISATGIGVLNGDPLAALTNNAGGTISGGASGINNFGTITALTNNAGGTISGTTGILNTSGTISTLTNSGLITGNTFALFNDASSTLGPITNSGTIAGNIENDASQDLTINGGSGAVFGTLTGFGGTTGTITNTASNVVFGSGNVLLNDAINVGSNTVSNVGATLAVNAPMTITGNYSQGQAATLLIGVSSGASATGNPTDTGYGRLVVQGNATIASGSSVTLQGTGGGYGFAAGQRFVVVDATGTGTYNAGALKYSITGYTATVTGSTVAASGHTDLVVTIDSAQQNSSSGSSGTGSTNPGSSTGSSGTGTTNPGSSAPSPLTEASLATAPNAAASLHGLLSYTGVTQPQLLNLYNATLAALSQDSGASANRVGQQLSPVKPASTSQAASASTFDVLRIVAAHTNSLRLAQSGGGETGVATGEAAPQWSAWGQVFGGHASQGAQDGVDGYSANYGGLLLGVDKALSERWRAGGVFAYSNTLIDQSGDTAGDSTRVNAYGLIGYASYTHEPWYVNLSAGAVLQRYDTTRVVDFTGFSGVASGRFDGEQYVVRAEAGYPLALRGMTLTPLASLAYSFLHQGSYTESGGNGAALSVGTANTSSVRSGLGFRLERGFATSYGEIVPDIQAQWIHEYDRARVTAAASFAADTTGQTAFTTVGPTPVADLADVSLGVTLLRSNNLTVSARYEVQAAPRFVSQTGILRLRQFF</sequence>
<evidence type="ECO:0000313" key="3">
    <source>
        <dbReference type="EMBL" id="GGC48848.1"/>
    </source>
</evidence>
<dbReference type="SMART" id="SM00869">
    <property type="entry name" value="Autotransporter"/>
    <property type="match status" value="1"/>
</dbReference>
<dbReference type="Pfam" id="PF03797">
    <property type="entry name" value="Autotransporter"/>
    <property type="match status" value="1"/>
</dbReference>
<dbReference type="NCBIfam" id="TIGR01414">
    <property type="entry name" value="autotrans_barl"/>
    <property type="match status" value="1"/>
</dbReference>
<organism evidence="3 4">
    <name type="scientific">Paraburkholderia caffeinilytica</name>
    <dbReference type="NCBI Taxonomy" id="1761016"/>
    <lineage>
        <taxon>Bacteria</taxon>
        <taxon>Pseudomonadati</taxon>
        <taxon>Pseudomonadota</taxon>
        <taxon>Betaproteobacteria</taxon>
        <taxon>Burkholderiales</taxon>
        <taxon>Burkholderiaceae</taxon>
        <taxon>Paraburkholderia</taxon>
    </lineage>
</organism>
<feature type="domain" description="Autotransporter" evidence="2">
    <location>
        <begin position="463"/>
        <end position="746"/>
    </location>
</feature>
<feature type="compositionally biased region" description="Low complexity" evidence="1">
    <location>
        <begin position="327"/>
        <end position="363"/>
    </location>
</feature>
<protein>
    <recommendedName>
        <fullName evidence="2">Autotransporter domain-containing protein</fullName>
    </recommendedName>
</protein>
<reference evidence="4" key="1">
    <citation type="journal article" date="2019" name="Int. J. Syst. Evol. Microbiol.">
        <title>The Global Catalogue of Microorganisms (GCM) 10K type strain sequencing project: providing services to taxonomists for standard genome sequencing and annotation.</title>
        <authorList>
            <consortium name="The Broad Institute Genomics Platform"/>
            <consortium name="The Broad Institute Genome Sequencing Center for Infectious Disease"/>
            <person name="Wu L."/>
            <person name="Ma J."/>
        </authorList>
    </citation>
    <scope>NUCLEOTIDE SEQUENCE [LARGE SCALE GENOMIC DNA]</scope>
    <source>
        <strain evidence="4">CGMCC 1.15103</strain>
    </source>
</reference>
<dbReference type="Gene3D" id="2.40.128.130">
    <property type="entry name" value="Autotransporter beta-domain"/>
    <property type="match status" value="1"/>
</dbReference>
<name>A0ABQ1MXC2_9BURK</name>
<dbReference type="Proteomes" id="UP000602004">
    <property type="component" value="Unassembled WGS sequence"/>
</dbReference>
<dbReference type="InterPro" id="IPR036709">
    <property type="entry name" value="Autotransporte_beta_dom_sf"/>
</dbReference>
<feature type="region of interest" description="Disordered" evidence="1">
    <location>
        <begin position="324"/>
        <end position="363"/>
    </location>
</feature>
<dbReference type="PROSITE" id="PS51208">
    <property type="entry name" value="AUTOTRANSPORTER"/>
    <property type="match status" value="1"/>
</dbReference>
<evidence type="ECO:0000259" key="2">
    <source>
        <dbReference type="PROSITE" id="PS51208"/>
    </source>
</evidence>
<dbReference type="InterPro" id="IPR006315">
    <property type="entry name" value="OM_autotransptr_brl_dom"/>
</dbReference>
<gene>
    <name evidence="3" type="ORF">GCM10011400_40270</name>
</gene>
<dbReference type="SUPFAM" id="SSF103515">
    <property type="entry name" value="Autotransporter"/>
    <property type="match status" value="1"/>
</dbReference>
<comment type="caution">
    <text evidence="3">The sequence shown here is derived from an EMBL/GenBank/DDBJ whole genome shotgun (WGS) entry which is preliminary data.</text>
</comment>
<evidence type="ECO:0000313" key="4">
    <source>
        <dbReference type="Proteomes" id="UP000602004"/>
    </source>
</evidence>